<dbReference type="AlphaFoldDB" id="A0A9P4PH40"/>
<feature type="compositionally biased region" description="Acidic residues" evidence="1">
    <location>
        <begin position="266"/>
        <end position="284"/>
    </location>
</feature>
<accession>A0A9P4PH40</accession>
<dbReference type="Proteomes" id="UP000799764">
    <property type="component" value="Unassembled WGS sequence"/>
</dbReference>
<feature type="compositionally biased region" description="Basic residues" evidence="1">
    <location>
        <begin position="1"/>
        <end position="11"/>
    </location>
</feature>
<dbReference type="EMBL" id="MU001503">
    <property type="protein sequence ID" value="KAF2442796.1"/>
    <property type="molecule type" value="Genomic_DNA"/>
</dbReference>
<name>A0A9P4PH40_9PLEO</name>
<evidence type="ECO:0000313" key="2">
    <source>
        <dbReference type="EMBL" id="KAF2442796.1"/>
    </source>
</evidence>
<feature type="region of interest" description="Disordered" evidence="1">
    <location>
        <begin position="1"/>
        <end position="65"/>
    </location>
</feature>
<feature type="compositionally biased region" description="Polar residues" evidence="1">
    <location>
        <begin position="238"/>
        <end position="247"/>
    </location>
</feature>
<feature type="compositionally biased region" description="Basic residues" evidence="1">
    <location>
        <begin position="31"/>
        <end position="42"/>
    </location>
</feature>
<protein>
    <submittedName>
        <fullName evidence="2">Uncharacterized protein</fullName>
    </submittedName>
</protein>
<dbReference type="OrthoDB" id="3679838at2759"/>
<evidence type="ECO:0000256" key="1">
    <source>
        <dbReference type="SAM" id="MobiDB-lite"/>
    </source>
</evidence>
<keyword evidence="3" id="KW-1185">Reference proteome</keyword>
<reference evidence="2" key="1">
    <citation type="journal article" date="2020" name="Stud. Mycol.">
        <title>101 Dothideomycetes genomes: a test case for predicting lifestyles and emergence of pathogens.</title>
        <authorList>
            <person name="Haridas S."/>
            <person name="Albert R."/>
            <person name="Binder M."/>
            <person name="Bloem J."/>
            <person name="Labutti K."/>
            <person name="Salamov A."/>
            <person name="Andreopoulos B."/>
            <person name="Baker S."/>
            <person name="Barry K."/>
            <person name="Bills G."/>
            <person name="Bluhm B."/>
            <person name="Cannon C."/>
            <person name="Castanera R."/>
            <person name="Culley D."/>
            <person name="Daum C."/>
            <person name="Ezra D."/>
            <person name="Gonzalez J."/>
            <person name="Henrissat B."/>
            <person name="Kuo A."/>
            <person name="Liang C."/>
            <person name="Lipzen A."/>
            <person name="Lutzoni F."/>
            <person name="Magnuson J."/>
            <person name="Mondo S."/>
            <person name="Nolan M."/>
            <person name="Ohm R."/>
            <person name="Pangilinan J."/>
            <person name="Park H.-J."/>
            <person name="Ramirez L."/>
            <person name="Alfaro M."/>
            <person name="Sun H."/>
            <person name="Tritt A."/>
            <person name="Yoshinaga Y."/>
            <person name="Zwiers L.-H."/>
            <person name="Turgeon B."/>
            <person name="Goodwin S."/>
            <person name="Spatafora J."/>
            <person name="Crous P."/>
            <person name="Grigoriev I."/>
        </authorList>
    </citation>
    <scope>NUCLEOTIDE SEQUENCE</scope>
    <source>
        <strain evidence="2">CBS 690.94</strain>
    </source>
</reference>
<organism evidence="2 3">
    <name type="scientific">Karstenula rhodostoma CBS 690.94</name>
    <dbReference type="NCBI Taxonomy" id="1392251"/>
    <lineage>
        <taxon>Eukaryota</taxon>
        <taxon>Fungi</taxon>
        <taxon>Dikarya</taxon>
        <taxon>Ascomycota</taxon>
        <taxon>Pezizomycotina</taxon>
        <taxon>Dothideomycetes</taxon>
        <taxon>Pleosporomycetidae</taxon>
        <taxon>Pleosporales</taxon>
        <taxon>Massarineae</taxon>
        <taxon>Didymosphaeriaceae</taxon>
        <taxon>Karstenula</taxon>
    </lineage>
</organism>
<feature type="region of interest" description="Disordered" evidence="1">
    <location>
        <begin position="210"/>
        <end position="295"/>
    </location>
</feature>
<sequence length="295" mass="32262">MSSSRNRKRKAAPTPSPESSQRSEGAMSPRKTQKTSTGRRRSGTSTATSSGRQSAGTENIDPHLLRLRNSVDANTPVVDRRHFIHAPDPTKSPESAKAFAAVVANRAPQPSRRPLACIDRSRVRPEVLFAIDKWVYHGPCKQDACIPGYIQYGGHPDTRTSAAISKQIKVHAWEWYKEENVVAPWKALSGEARDILELLGLSKDNFPVLPYTDDDRAQDPPVQARSRGNRAPGAALVPNQQPGSATTPAGGESVGARELSRNSEVVPDEWDLEDQATEENELEDTTSLADKLNRG</sequence>
<proteinExistence type="predicted"/>
<feature type="compositionally biased region" description="Low complexity" evidence="1">
    <location>
        <begin position="43"/>
        <end position="57"/>
    </location>
</feature>
<gene>
    <name evidence="2" type="ORF">P171DRAFT_49421</name>
</gene>
<comment type="caution">
    <text evidence="2">The sequence shown here is derived from an EMBL/GenBank/DDBJ whole genome shotgun (WGS) entry which is preliminary data.</text>
</comment>
<evidence type="ECO:0000313" key="3">
    <source>
        <dbReference type="Proteomes" id="UP000799764"/>
    </source>
</evidence>